<evidence type="ECO:0000256" key="1">
    <source>
        <dbReference type="SAM" id="Phobius"/>
    </source>
</evidence>
<feature type="transmembrane region" description="Helical" evidence="1">
    <location>
        <begin position="168"/>
        <end position="193"/>
    </location>
</feature>
<dbReference type="EMBL" id="LT670818">
    <property type="protein sequence ID" value="SHG45623.1"/>
    <property type="molecule type" value="Genomic_DNA"/>
</dbReference>
<dbReference type="GO" id="GO:0016020">
    <property type="term" value="C:membrane"/>
    <property type="evidence" value="ECO:0007669"/>
    <property type="project" value="UniProtKB-SubCell"/>
</dbReference>
<keyword evidence="1" id="KW-1133">Transmembrane helix</keyword>
<dbReference type="Proteomes" id="UP000190675">
    <property type="component" value="Chromosome I"/>
</dbReference>
<feature type="transmembrane region" description="Helical" evidence="1">
    <location>
        <begin position="12"/>
        <end position="32"/>
    </location>
</feature>
<organism evidence="3 4">
    <name type="scientific">Bradyrhizobium erythrophlei</name>
    <dbReference type="NCBI Taxonomy" id="1437360"/>
    <lineage>
        <taxon>Bacteria</taxon>
        <taxon>Pseudomonadati</taxon>
        <taxon>Pseudomonadota</taxon>
        <taxon>Alphaproteobacteria</taxon>
        <taxon>Hyphomicrobiales</taxon>
        <taxon>Nitrobacteraceae</taxon>
        <taxon>Bradyrhizobium</taxon>
    </lineage>
</organism>
<dbReference type="AlphaFoldDB" id="A0A1M5K015"/>
<feature type="transmembrane region" description="Helical" evidence="1">
    <location>
        <begin position="38"/>
        <end position="60"/>
    </location>
</feature>
<dbReference type="SUPFAM" id="SSF48317">
    <property type="entry name" value="Acid phosphatase/Vanadium-dependent haloperoxidase"/>
    <property type="match status" value="1"/>
</dbReference>
<evidence type="ECO:0000313" key="4">
    <source>
        <dbReference type="Proteomes" id="UP000190675"/>
    </source>
</evidence>
<proteinExistence type="predicted"/>
<keyword evidence="1" id="KW-0472">Membrane</keyword>
<dbReference type="RefSeq" id="WP_079566280.1">
    <property type="nucleotide sequence ID" value="NZ_LT670818.1"/>
</dbReference>
<feature type="transmembrane region" description="Helical" evidence="1">
    <location>
        <begin position="279"/>
        <end position="299"/>
    </location>
</feature>
<feature type="transmembrane region" description="Helical" evidence="1">
    <location>
        <begin position="257"/>
        <end position="273"/>
    </location>
</feature>
<sequence>MNGWDARLAWRTFNLNWFPIAALGAALLLAIARTDFSLEPVAFGLAAAVALALTLIAYTHAFARAQAADPKLIFWLGTTAQVILVTAIVGPLSYIANALDWPLQDQTLLLIDRAMGLNPEPIAAFVNDHRWLAKCFETGYGFIKWPLLGVPIILAMTLRLIRLQQFILALNIALAVTIVISIFVPAIGTYYGLNLSPPERFPFINSSIYAAQLRDILSLRDGSLRQLELFKLAGIVSFPSFHAASAVLYMWALWPVWGFRSAAIGINVLMIAATPVIGAHYIIDVIAGVAVAAGSILLTKHLFRIHASRSAAGAEASSSAKTIPQLALGQS</sequence>
<evidence type="ECO:0000313" key="3">
    <source>
        <dbReference type="EMBL" id="SHG45623.1"/>
    </source>
</evidence>
<dbReference type="InterPro" id="IPR026841">
    <property type="entry name" value="Aur1/Ipt1"/>
</dbReference>
<evidence type="ECO:0000259" key="2">
    <source>
        <dbReference type="Pfam" id="PF14378"/>
    </source>
</evidence>
<reference evidence="3 4" key="1">
    <citation type="submission" date="2016-11" db="EMBL/GenBank/DDBJ databases">
        <authorList>
            <person name="Jaros S."/>
            <person name="Januszkiewicz K."/>
            <person name="Wedrychowicz H."/>
        </authorList>
    </citation>
    <scope>NUCLEOTIDE SEQUENCE [LARGE SCALE GENOMIC DNA]</scope>
    <source>
        <strain evidence="3 4">GAS242</strain>
    </source>
</reference>
<dbReference type="Gene3D" id="1.20.144.10">
    <property type="entry name" value="Phosphatidic acid phosphatase type 2/haloperoxidase"/>
    <property type="match status" value="1"/>
</dbReference>
<gene>
    <name evidence="3" type="ORF">SAMN05444169_2559</name>
</gene>
<protein>
    <submittedName>
        <fullName evidence="3">PAP2 superfamily protein</fullName>
    </submittedName>
</protein>
<dbReference type="Pfam" id="PF14378">
    <property type="entry name" value="PAP2_3"/>
    <property type="match status" value="1"/>
</dbReference>
<name>A0A1M5K015_9BRAD</name>
<keyword evidence="1" id="KW-0812">Transmembrane</keyword>
<feature type="transmembrane region" description="Helical" evidence="1">
    <location>
        <begin position="142"/>
        <end position="161"/>
    </location>
</feature>
<feature type="transmembrane region" description="Helical" evidence="1">
    <location>
        <begin position="72"/>
        <end position="96"/>
    </location>
</feature>
<accession>A0A1M5K015</accession>
<feature type="domain" description="Inositolphosphotransferase Aur1/Ipt1" evidence="2">
    <location>
        <begin position="107"/>
        <end position="298"/>
    </location>
</feature>
<dbReference type="InterPro" id="IPR036938">
    <property type="entry name" value="PAP2/HPO_sf"/>
</dbReference>
<dbReference type="OrthoDB" id="7584858at2"/>